<evidence type="ECO:0000256" key="1">
    <source>
        <dbReference type="ARBA" id="ARBA00023002"/>
    </source>
</evidence>
<dbReference type="GO" id="GO:0005737">
    <property type="term" value="C:cytoplasm"/>
    <property type="evidence" value="ECO:0007669"/>
    <property type="project" value="TreeGrafter"/>
</dbReference>
<dbReference type="InterPro" id="IPR006076">
    <property type="entry name" value="FAD-dep_OxRdtase"/>
</dbReference>
<evidence type="ECO:0000313" key="3">
    <source>
        <dbReference type="EMBL" id="PXA69178.1"/>
    </source>
</evidence>
<dbReference type="EMBL" id="QHLZ01000001">
    <property type="protein sequence ID" value="PXA69178.1"/>
    <property type="molecule type" value="Genomic_DNA"/>
</dbReference>
<dbReference type="Pfam" id="PF01266">
    <property type="entry name" value="DAO"/>
    <property type="match status" value="1"/>
</dbReference>
<feature type="domain" description="FAD dependent oxidoreductase" evidence="2">
    <location>
        <begin position="14"/>
        <end position="348"/>
    </location>
</feature>
<comment type="caution">
    <text evidence="3">The sequence shown here is derived from an EMBL/GenBank/DDBJ whole genome shotgun (WGS) entry which is preliminary data.</text>
</comment>
<name>A0A2V3DUZ0_9MICC</name>
<keyword evidence="4" id="KW-1185">Reference proteome</keyword>
<dbReference type="OrthoDB" id="9806257at2"/>
<accession>A0A2V3DUZ0</accession>
<dbReference type="GO" id="GO:0016491">
    <property type="term" value="F:oxidoreductase activity"/>
    <property type="evidence" value="ECO:0007669"/>
    <property type="project" value="UniProtKB-KW"/>
</dbReference>
<dbReference type="Proteomes" id="UP000246303">
    <property type="component" value="Unassembled WGS sequence"/>
</dbReference>
<dbReference type="PANTHER" id="PTHR13847:SF287">
    <property type="entry name" value="FAD-DEPENDENT OXIDOREDUCTASE DOMAIN-CONTAINING PROTEIN 1"/>
    <property type="match status" value="1"/>
</dbReference>
<dbReference type="Gene3D" id="3.30.9.10">
    <property type="entry name" value="D-Amino Acid Oxidase, subunit A, domain 2"/>
    <property type="match status" value="1"/>
</dbReference>
<evidence type="ECO:0000259" key="2">
    <source>
        <dbReference type="Pfam" id="PF01266"/>
    </source>
</evidence>
<dbReference type="AlphaFoldDB" id="A0A2V3DUZ0"/>
<dbReference type="SUPFAM" id="SSF51905">
    <property type="entry name" value="FAD/NAD(P)-binding domain"/>
    <property type="match status" value="1"/>
</dbReference>
<keyword evidence="1" id="KW-0560">Oxidoreductase</keyword>
<evidence type="ECO:0000313" key="4">
    <source>
        <dbReference type="Proteomes" id="UP000246303"/>
    </source>
</evidence>
<dbReference type="InterPro" id="IPR036188">
    <property type="entry name" value="FAD/NAD-bd_sf"/>
</dbReference>
<protein>
    <submittedName>
        <fullName evidence="3">FAD-dependent oxidoreductase</fullName>
    </submittedName>
</protein>
<gene>
    <name evidence="3" type="ORF">CVS29_00995</name>
</gene>
<sequence>MNVDVVNSDVVKADVVIIGGGIAGLSLAWALAPTRTVVLVEAEPALAFHTSARSARQMQPHYGPAVIQELTRRSIAMVEDISATLAAPILIPRPLIMLGNHAEVAELLAGQPGLKLLGHTQAMALSPDLRPDTFFAAALDDSAKEVDVPALLEYYRRQGLAAGATVLLSAPVTTVQHDDTGFTLTAGEHEIKASVVVNAAGAWAQEVATLCGVPSQSLIPYRRSVAIVSTAGPVNPAGPMVEPFDESYYFRPHGGNLLISPCESVPAPAGDAQVVDADIRALIERIDAVTTLGITGVVRAWTGLRTEAPDGIPVVGFDAAVPNFFWLAGQGGYGIQTSAALATLAAAMITGTLPAADQELAGELSPQRAGVL</sequence>
<proteinExistence type="predicted"/>
<reference evidence="3 4" key="1">
    <citation type="submission" date="2018-05" db="EMBL/GenBank/DDBJ databases">
        <title>Genetic diversity of glacier-inhabiting Cryobacterium bacteria in China and description of Cryobacterium mengkeensis sp. nov. and Arthrobacter glacialis sp. nov.</title>
        <authorList>
            <person name="Liu Q."/>
            <person name="Xin Y.-H."/>
        </authorList>
    </citation>
    <scope>NUCLEOTIDE SEQUENCE [LARGE SCALE GENOMIC DNA]</scope>
    <source>
        <strain evidence="3 4">GP3</strain>
    </source>
</reference>
<organism evidence="3 4">
    <name type="scientific">Arthrobacter psychrochitiniphilus</name>
    <dbReference type="NCBI Taxonomy" id="291045"/>
    <lineage>
        <taxon>Bacteria</taxon>
        <taxon>Bacillati</taxon>
        <taxon>Actinomycetota</taxon>
        <taxon>Actinomycetes</taxon>
        <taxon>Micrococcales</taxon>
        <taxon>Micrococcaceae</taxon>
        <taxon>Arthrobacter</taxon>
    </lineage>
</organism>
<dbReference type="Gene3D" id="3.50.50.60">
    <property type="entry name" value="FAD/NAD(P)-binding domain"/>
    <property type="match status" value="1"/>
</dbReference>
<dbReference type="PANTHER" id="PTHR13847">
    <property type="entry name" value="SARCOSINE DEHYDROGENASE-RELATED"/>
    <property type="match status" value="1"/>
</dbReference>